<comment type="caution">
    <text evidence="1">The sequence shown here is derived from an EMBL/GenBank/DDBJ whole genome shotgun (WGS) entry which is preliminary data.</text>
</comment>
<dbReference type="HOGENOM" id="CLU_139617_1_0_0"/>
<reference evidence="1 2" key="1">
    <citation type="submission" date="2013-08" db="EMBL/GenBank/DDBJ databases">
        <authorList>
            <person name="Weinstock G."/>
            <person name="Sodergren E."/>
            <person name="Wylie T."/>
            <person name="Fulton L."/>
            <person name="Fulton R."/>
            <person name="Fronick C."/>
            <person name="O'Laughlin M."/>
            <person name="Godfrey J."/>
            <person name="Miner T."/>
            <person name="Herter B."/>
            <person name="Appelbaum E."/>
            <person name="Cordes M."/>
            <person name="Lek S."/>
            <person name="Wollam A."/>
            <person name="Pepin K.H."/>
            <person name="Palsikar V.B."/>
            <person name="Mitreva M."/>
            <person name="Wilson R.K."/>
        </authorList>
    </citation>
    <scope>NUCLEOTIDE SEQUENCE [LARGE SCALE GENOMIC DNA]</scope>
    <source>
        <strain evidence="1 2">ATCC BAA-474</strain>
    </source>
</reference>
<evidence type="ECO:0008006" key="3">
    <source>
        <dbReference type="Google" id="ProtNLM"/>
    </source>
</evidence>
<dbReference type="RefSeq" id="WP_023050717.1">
    <property type="nucleotide sequence ID" value="NZ_CP173065.2"/>
</dbReference>
<dbReference type="EMBL" id="AXZF01000041">
    <property type="protein sequence ID" value="ERT68935.1"/>
    <property type="molecule type" value="Genomic_DNA"/>
</dbReference>
<organism evidence="1 2">
    <name type="scientific">Cetobacterium somerae ATCC BAA-474</name>
    <dbReference type="NCBI Taxonomy" id="1319815"/>
    <lineage>
        <taxon>Bacteria</taxon>
        <taxon>Fusobacteriati</taxon>
        <taxon>Fusobacteriota</taxon>
        <taxon>Fusobacteriia</taxon>
        <taxon>Fusobacteriales</taxon>
        <taxon>Fusobacteriaceae</taxon>
        <taxon>Cetobacterium</taxon>
    </lineage>
</organism>
<evidence type="ECO:0000313" key="2">
    <source>
        <dbReference type="Proteomes" id="UP000017081"/>
    </source>
</evidence>
<dbReference type="AlphaFoldDB" id="U7VBM8"/>
<dbReference type="eggNOG" id="ENOG5032SDB">
    <property type="taxonomic scope" value="Bacteria"/>
</dbReference>
<accession>U7VBM8</accession>
<proteinExistence type="predicted"/>
<dbReference type="STRING" id="1319815.HMPREF0202_01178"/>
<keyword evidence="2" id="KW-1185">Reference proteome</keyword>
<sequence length="106" mass="12485">MFKKFVHIGAPTDKKMPNEEYCEDMKVWISDPEKDEFKFEYLRFEKDSWMAKEIQTQTHIAVEVESIEKVLPTCDKVLLEPTVVNENCKIAFVLRDGVVLELMEIK</sequence>
<name>U7VBM8_9FUSO</name>
<evidence type="ECO:0000313" key="1">
    <source>
        <dbReference type="EMBL" id="ERT68935.1"/>
    </source>
</evidence>
<dbReference type="Proteomes" id="UP000017081">
    <property type="component" value="Unassembled WGS sequence"/>
</dbReference>
<gene>
    <name evidence="1" type="ORF">HMPREF0202_01178</name>
</gene>
<protein>
    <recommendedName>
        <fullName evidence="3">VOC domain-containing protein</fullName>
    </recommendedName>
</protein>